<keyword evidence="3" id="KW-1185">Reference proteome</keyword>
<dbReference type="Pfam" id="PF06293">
    <property type="entry name" value="Kdo"/>
    <property type="match status" value="1"/>
</dbReference>
<organism evidence="2 3">
    <name type="scientific">Rhinocladiella mackenziei CBS 650.93</name>
    <dbReference type="NCBI Taxonomy" id="1442369"/>
    <lineage>
        <taxon>Eukaryota</taxon>
        <taxon>Fungi</taxon>
        <taxon>Dikarya</taxon>
        <taxon>Ascomycota</taxon>
        <taxon>Pezizomycotina</taxon>
        <taxon>Eurotiomycetes</taxon>
        <taxon>Chaetothyriomycetidae</taxon>
        <taxon>Chaetothyriales</taxon>
        <taxon>Herpotrichiellaceae</taxon>
        <taxon>Rhinocladiella</taxon>
    </lineage>
</organism>
<proteinExistence type="predicted"/>
<accession>A0A0D2FH14</accession>
<feature type="compositionally biased region" description="Low complexity" evidence="1">
    <location>
        <begin position="96"/>
        <end position="109"/>
    </location>
</feature>
<dbReference type="Proteomes" id="UP000053617">
    <property type="component" value="Unassembled WGS sequence"/>
</dbReference>
<dbReference type="EMBL" id="KN847481">
    <property type="protein sequence ID" value="KIX01332.1"/>
    <property type="molecule type" value="Genomic_DNA"/>
</dbReference>
<dbReference type="SUPFAM" id="SSF56112">
    <property type="entry name" value="Protein kinase-like (PK-like)"/>
    <property type="match status" value="1"/>
</dbReference>
<evidence type="ECO:0000313" key="2">
    <source>
        <dbReference type="EMBL" id="KIX01332.1"/>
    </source>
</evidence>
<reference evidence="2 3" key="1">
    <citation type="submission" date="2015-01" db="EMBL/GenBank/DDBJ databases">
        <title>The Genome Sequence of Rhinocladiella mackenzie CBS 650.93.</title>
        <authorList>
            <consortium name="The Broad Institute Genomics Platform"/>
            <person name="Cuomo C."/>
            <person name="de Hoog S."/>
            <person name="Gorbushina A."/>
            <person name="Stielow B."/>
            <person name="Teixiera M."/>
            <person name="Abouelleil A."/>
            <person name="Chapman S.B."/>
            <person name="Priest M."/>
            <person name="Young S.K."/>
            <person name="Wortman J."/>
            <person name="Nusbaum C."/>
            <person name="Birren B."/>
        </authorList>
    </citation>
    <scope>NUCLEOTIDE SEQUENCE [LARGE SCALE GENOMIC DNA]</scope>
    <source>
        <strain evidence="2 3">CBS 650.93</strain>
    </source>
</reference>
<sequence length="260" mass="29653">MSDSQPQPQSASRSIPSYITNPVYFPGAKDEEGNASYELLRPLTTLRHCQDGSPAEARIIFTCRRTSSDSGEDKGQDEEFVMKIKVQVPGTDTKPSKTPVSGPSTTTSSELKALETFRAAAWLRPYAPSLVSYRQSTQDATGPLPGGYLSFTVMTKMPGESLYDLNFWGMKDEEREEIVREFMVALRAIHALHIEPVDCALRNVLWERETKRCTIIDFELWRSTEESISEQDETKELQRWGLKRLPPAKNWWEAWNAQWR</sequence>
<name>A0A0D2FH14_9EURO</name>
<dbReference type="OrthoDB" id="5401170at2759"/>
<dbReference type="GeneID" id="25297128"/>
<dbReference type="RefSeq" id="XP_013268468.1">
    <property type="nucleotide sequence ID" value="XM_013413014.1"/>
</dbReference>
<protein>
    <recommendedName>
        <fullName evidence="4">Protein kinase domain-containing protein</fullName>
    </recommendedName>
</protein>
<feature type="region of interest" description="Disordered" evidence="1">
    <location>
        <begin position="89"/>
        <end position="109"/>
    </location>
</feature>
<evidence type="ECO:0000256" key="1">
    <source>
        <dbReference type="SAM" id="MobiDB-lite"/>
    </source>
</evidence>
<evidence type="ECO:0008006" key="4">
    <source>
        <dbReference type="Google" id="ProtNLM"/>
    </source>
</evidence>
<dbReference type="AlphaFoldDB" id="A0A0D2FH14"/>
<dbReference type="VEuPathDB" id="FungiDB:Z518_09057"/>
<dbReference type="Gene3D" id="1.10.510.10">
    <property type="entry name" value="Transferase(Phosphotransferase) domain 1"/>
    <property type="match status" value="1"/>
</dbReference>
<evidence type="ECO:0000313" key="3">
    <source>
        <dbReference type="Proteomes" id="UP000053617"/>
    </source>
</evidence>
<dbReference type="HOGENOM" id="CLU_1165772_0_0_1"/>
<dbReference type="STRING" id="1442369.A0A0D2FH14"/>
<gene>
    <name evidence="2" type="ORF">Z518_09057</name>
</gene>
<dbReference type="InterPro" id="IPR011009">
    <property type="entry name" value="Kinase-like_dom_sf"/>
</dbReference>